<evidence type="ECO:0000313" key="7">
    <source>
        <dbReference type="EMBL" id="AGC66952.1"/>
    </source>
</evidence>
<evidence type="ECO:0000256" key="5">
    <source>
        <dbReference type="HAMAP-Rule" id="MF_00402"/>
    </source>
</evidence>
<dbReference type="Gene3D" id="2.30.30.790">
    <property type="match status" value="1"/>
</dbReference>
<sequence>MQTLIKYVEKKFIYKKIWPTFSSGDTIKIFSEIREGTKTRVQYFKGVVIQCRGKGTSETFTVRKISDGVGIERIFFVSQPNIKQIEIYKQGKVRQARIYYFSSLKGKKARIKDNIR</sequence>
<dbReference type="STRING" id="1133592.ASNER_192"/>
<dbReference type="Pfam" id="PF01245">
    <property type="entry name" value="Ribosomal_L19"/>
    <property type="match status" value="1"/>
</dbReference>
<dbReference type="PIRSF" id="PIRSF002191">
    <property type="entry name" value="Ribosomal_L19"/>
    <property type="match status" value="1"/>
</dbReference>
<dbReference type="PANTHER" id="PTHR15680">
    <property type="entry name" value="RIBOSOMAL PROTEIN L19"/>
    <property type="match status" value="1"/>
</dbReference>
<dbReference type="NCBIfam" id="TIGR01024">
    <property type="entry name" value="rplS_bact"/>
    <property type="match status" value="1"/>
</dbReference>
<dbReference type="GO" id="GO:0003735">
    <property type="term" value="F:structural constituent of ribosome"/>
    <property type="evidence" value="ECO:0007669"/>
    <property type="project" value="InterPro"/>
</dbReference>
<comment type="function">
    <text evidence="5 6">This protein is located at the 30S-50S ribosomal subunit interface and may play a role in the structure and function of the aminoacyl-tRNA binding site.</text>
</comment>
<accession>L7VJQ7</accession>
<dbReference type="HOGENOM" id="CLU_103507_2_1_10"/>
<comment type="similarity">
    <text evidence="1 5 6">Belongs to the bacterial ribosomal protein bL19 family.</text>
</comment>
<organism evidence="7 8">
    <name type="scientific">Candidatus Uzinura diaspidicola str. ASNER</name>
    <dbReference type="NCBI Taxonomy" id="1133592"/>
    <lineage>
        <taxon>Bacteria</taxon>
        <taxon>Pseudomonadati</taxon>
        <taxon>Bacteroidota</taxon>
        <taxon>Flavobacteriia</taxon>
        <taxon>Flavobacteriales</taxon>
        <taxon>Candidatus Uzinura</taxon>
    </lineage>
</organism>
<evidence type="ECO:0000313" key="8">
    <source>
        <dbReference type="Proteomes" id="UP000011174"/>
    </source>
</evidence>
<dbReference type="GO" id="GO:0022625">
    <property type="term" value="C:cytosolic large ribosomal subunit"/>
    <property type="evidence" value="ECO:0007669"/>
    <property type="project" value="TreeGrafter"/>
</dbReference>
<gene>
    <name evidence="5 7" type="primary">rplS</name>
    <name evidence="7" type="ORF">ASNER_192</name>
</gene>
<evidence type="ECO:0000256" key="3">
    <source>
        <dbReference type="ARBA" id="ARBA00023274"/>
    </source>
</evidence>
<dbReference type="InterPro" id="IPR008991">
    <property type="entry name" value="Translation_prot_SH3-like_sf"/>
</dbReference>
<dbReference type="PANTHER" id="PTHR15680:SF9">
    <property type="entry name" value="LARGE RIBOSOMAL SUBUNIT PROTEIN BL19M"/>
    <property type="match status" value="1"/>
</dbReference>
<protein>
    <recommendedName>
        <fullName evidence="4 5">Large ribosomal subunit protein bL19</fullName>
    </recommendedName>
</protein>
<keyword evidence="3 5" id="KW-0687">Ribonucleoprotein</keyword>
<dbReference type="PRINTS" id="PR00061">
    <property type="entry name" value="RIBOSOMALL19"/>
</dbReference>
<reference evidence="7 8" key="1">
    <citation type="journal article" date="2013" name="Environ. Microbiol.">
        <title>The nutrient supplying capabilities of Uzinura, an endosymbiont of armoured scale insects.</title>
        <authorList>
            <person name="Sabree Z.L."/>
            <person name="Huang C.Y."/>
            <person name="Okusu A."/>
            <person name="Moran N.A."/>
            <person name="Normark B.B."/>
        </authorList>
    </citation>
    <scope>NUCLEOTIDE SEQUENCE [LARGE SCALE GENOMIC DNA]</scope>
    <source>
        <strain evidence="7 8">ASNER</strain>
    </source>
</reference>
<dbReference type="HAMAP" id="MF_00402">
    <property type="entry name" value="Ribosomal_bL19"/>
    <property type="match status" value="1"/>
</dbReference>
<dbReference type="OrthoDB" id="9803541at2"/>
<evidence type="ECO:0000256" key="2">
    <source>
        <dbReference type="ARBA" id="ARBA00022980"/>
    </source>
</evidence>
<dbReference type="KEGG" id="udi:ASNER_192"/>
<evidence type="ECO:0000256" key="6">
    <source>
        <dbReference type="RuleBase" id="RU000559"/>
    </source>
</evidence>
<name>L7VJQ7_9FLAO</name>
<keyword evidence="8" id="KW-1185">Reference proteome</keyword>
<dbReference type="PATRIC" id="fig|1133592.3.peg.180"/>
<dbReference type="SUPFAM" id="SSF50104">
    <property type="entry name" value="Translation proteins SH3-like domain"/>
    <property type="match status" value="1"/>
</dbReference>
<dbReference type="GO" id="GO:0006412">
    <property type="term" value="P:translation"/>
    <property type="evidence" value="ECO:0007669"/>
    <property type="project" value="UniProtKB-UniRule"/>
</dbReference>
<evidence type="ECO:0000256" key="1">
    <source>
        <dbReference type="ARBA" id="ARBA00005781"/>
    </source>
</evidence>
<dbReference type="AlphaFoldDB" id="L7VJQ7"/>
<keyword evidence="2 5" id="KW-0689">Ribosomal protein</keyword>
<dbReference type="EMBL" id="CP003263">
    <property type="protein sequence ID" value="AGC66952.1"/>
    <property type="molecule type" value="Genomic_DNA"/>
</dbReference>
<dbReference type="InterPro" id="IPR038657">
    <property type="entry name" value="Ribosomal_bL19_sf"/>
</dbReference>
<evidence type="ECO:0000256" key="4">
    <source>
        <dbReference type="ARBA" id="ARBA00035171"/>
    </source>
</evidence>
<dbReference type="Proteomes" id="UP000011174">
    <property type="component" value="Chromosome"/>
</dbReference>
<dbReference type="InterPro" id="IPR001857">
    <property type="entry name" value="Ribosomal_bL19"/>
</dbReference>
<proteinExistence type="inferred from homology"/>